<accession>A0A7W7YTJ4</accession>
<comment type="caution">
    <text evidence="1">The sequence shown here is derived from an EMBL/GenBank/DDBJ whole genome shotgun (WGS) entry which is preliminary data.</text>
</comment>
<gene>
    <name evidence="1" type="ORF">HNQ66_001308</name>
</gene>
<name>A0A7W7YTJ4_9HYPH</name>
<dbReference type="Proteomes" id="UP000535406">
    <property type="component" value="Unassembled WGS sequence"/>
</dbReference>
<reference evidence="1 2" key="1">
    <citation type="submission" date="2020-08" db="EMBL/GenBank/DDBJ databases">
        <title>Genomic Encyclopedia of Type Strains, Phase IV (KMG-IV): sequencing the most valuable type-strain genomes for metagenomic binning, comparative biology and taxonomic classification.</title>
        <authorList>
            <person name="Goeker M."/>
        </authorList>
    </citation>
    <scope>NUCLEOTIDE SEQUENCE [LARGE SCALE GENOMIC DNA]</scope>
    <source>
        <strain evidence="1 2">DSM 21319</strain>
    </source>
</reference>
<dbReference type="RefSeq" id="WP_184142042.1">
    <property type="nucleotide sequence ID" value="NZ_JACHIK010000003.1"/>
</dbReference>
<sequence length="216" mass="23677">MLSNDVKDLYDAGRIATRQMIRFDFGTGTYGFIADKDALTYSGVTYQPFGLIEVSDLGGGLGTSADGNFTLRLAESKDFGLTPAMLTAIEDEDYRDRPVRVMDAHFHPDTGALIQVETVARGYVDTIQHHFGTDGGAYIEATCEGRQLDYSRKNGRYRSIADQKRRDEGDMFFEHAATAGRVELIWGRAGPSGAQTSPNRGAWAGAVSRGFLGLFR</sequence>
<evidence type="ECO:0000313" key="2">
    <source>
        <dbReference type="Proteomes" id="UP000535406"/>
    </source>
</evidence>
<dbReference type="AlphaFoldDB" id="A0A7W7YTJ4"/>
<organism evidence="1 2">
    <name type="scientific">Shinella fusca</name>
    <dbReference type="NCBI Taxonomy" id="544480"/>
    <lineage>
        <taxon>Bacteria</taxon>
        <taxon>Pseudomonadati</taxon>
        <taxon>Pseudomonadota</taxon>
        <taxon>Alphaproteobacteria</taxon>
        <taxon>Hyphomicrobiales</taxon>
        <taxon>Rhizobiaceae</taxon>
        <taxon>Shinella</taxon>
    </lineage>
</organism>
<keyword evidence="2" id="KW-1185">Reference proteome</keyword>
<proteinExistence type="predicted"/>
<evidence type="ECO:0000313" key="1">
    <source>
        <dbReference type="EMBL" id="MBB5041925.1"/>
    </source>
</evidence>
<evidence type="ECO:0008006" key="3">
    <source>
        <dbReference type="Google" id="ProtNLM"/>
    </source>
</evidence>
<dbReference type="EMBL" id="JACHIK010000003">
    <property type="protein sequence ID" value="MBB5041925.1"/>
    <property type="molecule type" value="Genomic_DNA"/>
</dbReference>
<protein>
    <recommendedName>
        <fullName evidence="3">DUF2163 domain-containing protein</fullName>
    </recommendedName>
</protein>